<gene>
    <name evidence="5" type="ORF">ACFOUT_00150</name>
</gene>
<keyword evidence="2" id="KW-0560">Oxidoreductase</keyword>
<dbReference type="PANTHER" id="PTHR22604:SF105">
    <property type="entry name" value="TRANS-1,2-DIHYDROBENZENE-1,2-DIOL DEHYDROGENASE"/>
    <property type="match status" value="1"/>
</dbReference>
<evidence type="ECO:0000259" key="3">
    <source>
        <dbReference type="Pfam" id="PF01408"/>
    </source>
</evidence>
<dbReference type="RefSeq" id="WP_192462514.1">
    <property type="nucleotide sequence ID" value="NZ_JACYFJ010000004.1"/>
</dbReference>
<feature type="domain" description="Gfo/Idh/MocA-like oxidoreductase N-terminal" evidence="3">
    <location>
        <begin position="5"/>
        <end position="112"/>
    </location>
</feature>
<protein>
    <submittedName>
        <fullName evidence="5">Gfo/Idh/MocA family protein</fullName>
    </submittedName>
</protein>
<dbReference type="InterPro" id="IPR050984">
    <property type="entry name" value="Gfo/Idh/MocA_domain"/>
</dbReference>
<accession>A0ABV8JKJ5</accession>
<name>A0ABV8JKJ5_9FLAO</name>
<evidence type="ECO:0000256" key="2">
    <source>
        <dbReference type="ARBA" id="ARBA00023002"/>
    </source>
</evidence>
<dbReference type="EMBL" id="JBHSAW010000001">
    <property type="protein sequence ID" value="MFC4094263.1"/>
    <property type="molecule type" value="Genomic_DNA"/>
</dbReference>
<evidence type="ECO:0000256" key="1">
    <source>
        <dbReference type="ARBA" id="ARBA00010928"/>
    </source>
</evidence>
<evidence type="ECO:0000313" key="5">
    <source>
        <dbReference type="EMBL" id="MFC4094263.1"/>
    </source>
</evidence>
<dbReference type="PANTHER" id="PTHR22604">
    <property type="entry name" value="OXIDOREDUCTASES"/>
    <property type="match status" value="1"/>
</dbReference>
<organism evidence="5 6">
    <name type="scientific">Euzebyella saccharophila</name>
    <dbReference type="NCBI Taxonomy" id="679664"/>
    <lineage>
        <taxon>Bacteria</taxon>
        <taxon>Pseudomonadati</taxon>
        <taxon>Bacteroidota</taxon>
        <taxon>Flavobacteriia</taxon>
        <taxon>Flavobacteriales</taxon>
        <taxon>Flavobacteriaceae</taxon>
        <taxon>Euzebyella</taxon>
    </lineage>
</organism>
<dbReference type="SUPFAM" id="SSF55347">
    <property type="entry name" value="Glyceraldehyde-3-phosphate dehydrogenase-like, C-terminal domain"/>
    <property type="match status" value="1"/>
</dbReference>
<dbReference type="InterPro" id="IPR036291">
    <property type="entry name" value="NAD(P)-bd_dom_sf"/>
</dbReference>
<dbReference type="Proteomes" id="UP001595814">
    <property type="component" value="Unassembled WGS sequence"/>
</dbReference>
<dbReference type="InterPro" id="IPR000683">
    <property type="entry name" value="Gfo/Idh/MocA-like_OxRdtase_N"/>
</dbReference>
<dbReference type="Pfam" id="PF01408">
    <property type="entry name" value="GFO_IDH_MocA"/>
    <property type="match status" value="1"/>
</dbReference>
<dbReference type="Gene3D" id="3.40.50.720">
    <property type="entry name" value="NAD(P)-binding Rossmann-like Domain"/>
    <property type="match status" value="1"/>
</dbReference>
<proteinExistence type="inferred from homology"/>
<dbReference type="InterPro" id="IPR055170">
    <property type="entry name" value="GFO_IDH_MocA-like_dom"/>
</dbReference>
<comment type="caution">
    <text evidence="5">The sequence shown here is derived from an EMBL/GenBank/DDBJ whole genome shotgun (WGS) entry which is preliminary data.</text>
</comment>
<keyword evidence="6" id="KW-1185">Reference proteome</keyword>
<evidence type="ECO:0000313" key="6">
    <source>
        <dbReference type="Proteomes" id="UP001595814"/>
    </source>
</evidence>
<reference evidence="6" key="1">
    <citation type="journal article" date="2019" name="Int. J. Syst. Evol. Microbiol.">
        <title>The Global Catalogue of Microorganisms (GCM) 10K type strain sequencing project: providing services to taxonomists for standard genome sequencing and annotation.</title>
        <authorList>
            <consortium name="The Broad Institute Genomics Platform"/>
            <consortium name="The Broad Institute Genome Sequencing Center for Infectious Disease"/>
            <person name="Wu L."/>
            <person name="Ma J."/>
        </authorList>
    </citation>
    <scope>NUCLEOTIDE SEQUENCE [LARGE SCALE GENOMIC DNA]</scope>
    <source>
        <strain evidence="6">CECT 7477</strain>
    </source>
</reference>
<sequence>MKKLKWGILGTATIAVEQVIPALLTSEFNSVIAIASRVKSKAKLVAERFGIPTYFGAYEQLLNMDEIEAVYIPLPNHLHVEWAIKALQKGKHVLLEKPVGMNAQEAKVLMEASVQFPQLKIMEAFMYRFHPQWKKVRQLITKGSIGKVTLVESSFTFFEDNPESIVNSKEYGGGSLMDVGCYPISVARLIFGTEPISVMAQMEVDPKLQIDASTSGILEFKTGRALIHSSIRQFENQTLKISGEKGSIEVAVPFNPEADRESNLVLKNQEGVTDFTIERCNQYVLQVDSFAKAISNEFALPISLSESLANMKVVDALKESDPAEKKIYLSK</sequence>
<dbReference type="Gene3D" id="3.30.360.10">
    <property type="entry name" value="Dihydrodipicolinate Reductase, domain 2"/>
    <property type="match status" value="1"/>
</dbReference>
<dbReference type="SUPFAM" id="SSF51735">
    <property type="entry name" value="NAD(P)-binding Rossmann-fold domains"/>
    <property type="match status" value="1"/>
</dbReference>
<feature type="domain" description="GFO/IDH/MocA-like oxidoreductase" evidence="4">
    <location>
        <begin position="133"/>
        <end position="249"/>
    </location>
</feature>
<evidence type="ECO:0000259" key="4">
    <source>
        <dbReference type="Pfam" id="PF22725"/>
    </source>
</evidence>
<comment type="similarity">
    <text evidence="1">Belongs to the Gfo/Idh/MocA family.</text>
</comment>
<dbReference type="Pfam" id="PF22725">
    <property type="entry name" value="GFO_IDH_MocA_C3"/>
    <property type="match status" value="1"/>
</dbReference>